<accession>A0A6C0E6Y5</accession>
<reference evidence="1" key="1">
    <citation type="journal article" date="2020" name="Nature">
        <title>Giant virus diversity and host interactions through global metagenomics.</title>
        <authorList>
            <person name="Schulz F."/>
            <person name="Roux S."/>
            <person name="Paez-Espino D."/>
            <person name="Jungbluth S."/>
            <person name="Walsh D.A."/>
            <person name="Denef V.J."/>
            <person name="McMahon K.D."/>
            <person name="Konstantinidis K.T."/>
            <person name="Eloe-Fadrosh E.A."/>
            <person name="Kyrpides N.C."/>
            <person name="Woyke T."/>
        </authorList>
    </citation>
    <scope>NUCLEOTIDE SEQUENCE</scope>
    <source>
        <strain evidence="1">GVMAG-M-3300023179-150</strain>
    </source>
</reference>
<name>A0A6C0E6Y5_9ZZZZ</name>
<proteinExistence type="predicted"/>
<sequence length="57" mass="7041">MNLEKKLKNTSCSRYFIFYGSRKESRKETKNTSSSRYFIFYGSRKESRKETKKYFQF</sequence>
<evidence type="ECO:0000313" key="1">
    <source>
        <dbReference type="EMBL" id="QHT24937.1"/>
    </source>
</evidence>
<organism evidence="1">
    <name type="scientific">viral metagenome</name>
    <dbReference type="NCBI Taxonomy" id="1070528"/>
    <lineage>
        <taxon>unclassified sequences</taxon>
        <taxon>metagenomes</taxon>
        <taxon>organismal metagenomes</taxon>
    </lineage>
</organism>
<dbReference type="EMBL" id="MN739751">
    <property type="protein sequence ID" value="QHT24937.1"/>
    <property type="molecule type" value="Genomic_DNA"/>
</dbReference>
<dbReference type="AlphaFoldDB" id="A0A6C0E6Y5"/>
<protein>
    <submittedName>
        <fullName evidence="1">Uncharacterized protein</fullName>
    </submittedName>
</protein>